<dbReference type="GO" id="GO:0006123">
    <property type="term" value="P:mitochondrial electron transport, cytochrome c to oxygen"/>
    <property type="evidence" value="ECO:0007669"/>
    <property type="project" value="InterPro"/>
</dbReference>
<evidence type="ECO:0000256" key="5">
    <source>
        <dbReference type="ARBA" id="ARBA00022692"/>
    </source>
</evidence>
<keyword evidence="7" id="KW-0809">Transit peptide</keyword>
<evidence type="ECO:0000256" key="9">
    <source>
        <dbReference type="ARBA" id="ARBA00023128"/>
    </source>
</evidence>
<dbReference type="InterPro" id="IPR036636">
    <property type="entry name" value="COX7C/Cox8_sf"/>
</dbReference>
<protein>
    <recommendedName>
        <fullName evidence="4">Cytochrome c oxidase subunit 7C, mitochondrial</fullName>
    </recommendedName>
    <alternativeName>
        <fullName evidence="11">Cytochrome c oxidase polypeptide VIIc</fullName>
    </alternativeName>
</protein>
<proteinExistence type="inferred from homology"/>
<dbReference type="PANTHER" id="PTHR13313">
    <property type="entry name" value="CYTOCHROME C OXIDASE SUBUNIT VIIC"/>
    <property type="match status" value="1"/>
</dbReference>
<dbReference type="CDD" id="cd00929">
    <property type="entry name" value="Cyt_c_Oxidase_VIIc"/>
    <property type="match status" value="1"/>
</dbReference>
<evidence type="ECO:0000256" key="7">
    <source>
        <dbReference type="ARBA" id="ARBA00022946"/>
    </source>
</evidence>
<evidence type="ECO:0000313" key="13">
    <source>
        <dbReference type="EMBL" id="CAH1117340.1"/>
    </source>
</evidence>
<organism evidence="13 14">
    <name type="scientific">Phaedon cochleariae</name>
    <name type="common">Mustard beetle</name>
    <dbReference type="NCBI Taxonomy" id="80249"/>
    <lineage>
        <taxon>Eukaryota</taxon>
        <taxon>Metazoa</taxon>
        <taxon>Ecdysozoa</taxon>
        <taxon>Arthropoda</taxon>
        <taxon>Hexapoda</taxon>
        <taxon>Insecta</taxon>
        <taxon>Pterygota</taxon>
        <taxon>Neoptera</taxon>
        <taxon>Endopterygota</taxon>
        <taxon>Coleoptera</taxon>
        <taxon>Polyphaga</taxon>
        <taxon>Cucujiformia</taxon>
        <taxon>Chrysomeloidea</taxon>
        <taxon>Chrysomelidae</taxon>
        <taxon>Chrysomelinae</taxon>
        <taxon>Chrysomelini</taxon>
        <taxon>Phaedon</taxon>
    </lineage>
</organism>
<evidence type="ECO:0000256" key="1">
    <source>
        <dbReference type="ARBA" id="ARBA00004434"/>
    </source>
</evidence>
<evidence type="ECO:0000256" key="11">
    <source>
        <dbReference type="ARBA" id="ARBA00031140"/>
    </source>
</evidence>
<evidence type="ECO:0000256" key="12">
    <source>
        <dbReference type="SAM" id="Phobius"/>
    </source>
</evidence>
<feature type="transmembrane region" description="Helical" evidence="12">
    <location>
        <begin position="39"/>
        <end position="60"/>
    </location>
</feature>
<gene>
    <name evidence="13" type="ORF">PHAECO_LOCUS1090</name>
</gene>
<reference evidence="13" key="1">
    <citation type="submission" date="2022-01" db="EMBL/GenBank/DDBJ databases">
        <authorList>
            <person name="King R."/>
        </authorList>
    </citation>
    <scope>NUCLEOTIDE SEQUENCE</scope>
</reference>
<evidence type="ECO:0000256" key="3">
    <source>
        <dbReference type="ARBA" id="ARBA00010514"/>
    </source>
</evidence>
<evidence type="ECO:0000256" key="10">
    <source>
        <dbReference type="ARBA" id="ARBA00023136"/>
    </source>
</evidence>
<dbReference type="GO" id="GO:0005743">
    <property type="term" value="C:mitochondrial inner membrane"/>
    <property type="evidence" value="ECO:0007669"/>
    <property type="project" value="UniProtKB-SubCell"/>
</dbReference>
<dbReference type="PANTHER" id="PTHR13313:SF0">
    <property type="entry name" value="CYTOCHROME C OXIDASE SUBUNIT 7C, MITOCHONDRIAL"/>
    <property type="match status" value="1"/>
</dbReference>
<sequence>MIGKSSLLVRNVLRNVVRNSHDHGGVPGANLPFQIKNRFRLTAVMILFLGSAFGAPFLIVRHQLLKA</sequence>
<dbReference type="Gene3D" id="4.10.49.10">
    <property type="entry name" value="Cytochrome c oxidase subunit VIIc"/>
    <property type="match status" value="1"/>
</dbReference>
<keyword evidence="14" id="KW-1185">Reference proteome</keyword>
<name>A0A9P0DDN9_PHACE</name>
<evidence type="ECO:0000256" key="8">
    <source>
        <dbReference type="ARBA" id="ARBA00022989"/>
    </source>
</evidence>
<dbReference type="SUPFAM" id="SSF81427">
    <property type="entry name" value="Mitochondrial cytochrome c oxidase subunit VIIc (aka VIIIa)"/>
    <property type="match status" value="1"/>
</dbReference>
<evidence type="ECO:0000256" key="4">
    <source>
        <dbReference type="ARBA" id="ARBA00017004"/>
    </source>
</evidence>
<evidence type="ECO:0000256" key="6">
    <source>
        <dbReference type="ARBA" id="ARBA00022792"/>
    </source>
</evidence>
<dbReference type="Pfam" id="PF02935">
    <property type="entry name" value="COX7C"/>
    <property type="match status" value="1"/>
</dbReference>
<keyword evidence="10 12" id="KW-0472">Membrane</keyword>
<dbReference type="Proteomes" id="UP001153737">
    <property type="component" value="Chromosome 1"/>
</dbReference>
<dbReference type="EMBL" id="OU896707">
    <property type="protein sequence ID" value="CAH1117340.1"/>
    <property type="molecule type" value="Genomic_DNA"/>
</dbReference>
<dbReference type="AlphaFoldDB" id="A0A9P0DDN9"/>
<dbReference type="FunFam" id="4.10.49.10:FF:000001">
    <property type="entry name" value="Cytochrome c oxidase subunit 7C"/>
    <property type="match status" value="1"/>
</dbReference>
<comment type="similarity">
    <text evidence="3">Belongs to the cytochrome c oxidase VIIc family.</text>
</comment>
<reference evidence="13" key="2">
    <citation type="submission" date="2022-10" db="EMBL/GenBank/DDBJ databases">
        <authorList>
            <consortium name="ENA_rothamsted_submissions"/>
            <consortium name="culmorum"/>
            <person name="King R."/>
        </authorList>
    </citation>
    <scope>NUCLEOTIDE SEQUENCE</scope>
</reference>
<dbReference type="InterPro" id="IPR004202">
    <property type="entry name" value="COX7C/Cox8"/>
</dbReference>
<keyword evidence="6" id="KW-0999">Mitochondrion inner membrane</keyword>
<keyword evidence="5 12" id="KW-0812">Transmembrane</keyword>
<keyword evidence="8 12" id="KW-1133">Transmembrane helix</keyword>
<dbReference type="GO" id="GO:0045277">
    <property type="term" value="C:respiratory chain complex IV"/>
    <property type="evidence" value="ECO:0007669"/>
    <property type="project" value="InterPro"/>
</dbReference>
<keyword evidence="9" id="KW-0496">Mitochondrion</keyword>
<evidence type="ECO:0000313" key="14">
    <source>
        <dbReference type="Proteomes" id="UP001153737"/>
    </source>
</evidence>
<evidence type="ECO:0000256" key="2">
    <source>
        <dbReference type="ARBA" id="ARBA00004673"/>
    </source>
</evidence>
<accession>A0A9P0DDN9</accession>
<comment type="pathway">
    <text evidence="2">Energy metabolism; oxidative phosphorylation.</text>
</comment>
<comment type="subcellular location">
    <subcellularLocation>
        <location evidence="1">Mitochondrion inner membrane</location>
        <topology evidence="1">Single-pass membrane protein</topology>
    </subcellularLocation>
</comment>
<dbReference type="OrthoDB" id="9974841at2759"/>